<evidence type="ECO:0000313" key="2">
    <source>
        <dbReference type="EMBL" id="SEW31302.1"/>
    </source>
</evidence>
<evidence type="ECO:0000313" key="3">
    <source>
        <dbReference type="Proteomes" id="UP000199437"/>
    </source>
</evidence>
<gene>
    <name evidence="2" type="ORF">SAMN05216290_2736</name>
</gene>
<keyword evidence="3" id="KW-1185">Reference proteome</keyword>
<dbReference type="GeneID" id="99987426"/>
<organism evidence="2 3">
    <name type="scientific">Roseivirga pacifica</name>
    <dbReference type="NCBI Taxonomy" id="1267423"/>
    <lineage>
        <taxon>Bacteria</taxon>
        <taxon>Pseudomonadati</taxon>
        <taxon>Bacteroidota</taxon>
        <taxon>Cytophagia</taxon>
        <taxon>Cytophagales</taxon>
        <taxon>Roseivirgaceae</taxon>
        <taxon>Roseivirga</taxon>
    </lineage>
</organism>
<sequence length="178" mass="20335">MAITHGYCLAVYEGRLSDIHKHYHDNEYGFPAKDDNELFGRMLLEINQAGLSWDIVLKKRASIKEAYADFEIDKVANFSEDDVTRLLQNPGIIRMRLKILAAIHNAKVIQNLQNSHGSYANWLAEKKGLSIEEWIKLFKKTFKFMGKETTKEFLMSTAYIAGAHDPECPISNKAKISQ</sequence>
<dbReference type="GO" id="GO:0046872">
    <property type="term" value="F:metal ion binding"/>
    <property type="evidence" value="ECO:0007669"/>
    <property type="project" value="UniProtKB-KW"/>
</dbReference>
<dbReference type="Proteomes" id="UP000199437">
    <property type="component" value="Unassembled WGS sequence"/>
</dbReference>
<dbReference type="PANTHER" id="PTHR30037:SF4">
    <property type="entry name" value="DNA-3-METHYLADENINE GLYCOSYLASE I"/>
    <property type="match status" value="1"/>
</dbReference>
<keyword evidence="1" id="KW-0479">Metal-binding</keyword>
<feature type="binding site" evidence="1">
    <location>
        <position position="24"/>
    </location>
    <ligand>
        <name>Zn(2+)</name>
        <dbReference type="ChEBI" id="CHEBI:29105"/>
    </ligand>
</feature>
<dbReference type="Gene3D" id="1.10.340.30">
    <property type="entry name" value="Hypothetical protein, domain 2"/>
    <property type="match status" value="1"/>
</dbReference>
<dbReference type="Pfam" id="PF03352">
    <property type="entry name" value="Adenine_glyco"/>
    <property type="match status" value="1"/>
</dbReference>
<dbReference type="GO" id="GO:0008725">
    <property type="term" value="F:DNA-3-methyladenine glycosylase activity"/>
    <property type="evidence" value="ECO:0007669"/>
    <property type="project" value="InterPro"/>
</dbReference>
<keyword evidence="1" id="KW-0862">Zinc</keyword>
<protein>
    <submittedName>
        <fullName evidence="2">DNA-3-methyladenine glycosylase I</fullName>
    </submittedName>
</protein>
<dbReference type="InterPro" id="IPR011257">
    <property type="entry name" value="DNA_glycosylase"/>
</dbReference>
<dbReference type="STRING" id="1267423.SAMN05216290_2736"/>
<dbReference type="InterPro" id="IPR052891">
    <property type="entry name" value="DNA-3mA_glycosylase"/>
</dbReference>
<proteinExistence type="predicted"/>
<dbReference type="OrthoDB" id="9807664at2"/>
<dbReference type="PANTHER" id="PTHR30037">
    <property type="entry name" value="DNA-3-METHYLADENINE GLYCOSYLASE 1"/>
    <property type="match status" value="1"/>
</dbReference>
<dbReference type="RefSeq" id="WP_090259122.1">
    <property type="nucleotide sequence ID" value="NZ_FOIR01000002.1"/>
</dbReference>
<dbReference type="InterPro" id="IPR005019">
    <property type="entry name" value="Adenine_glyco"/>
</dbReference>
<dbReference type="SUPFAM" id="SSF48150">
    <property type="entry name" value="DNA-glycosylase"/>
    <property type="match status" value="1"/>
</dbReference>
<dbReference type="GO" id="GO:0006284">
    <property type="term" value="P:base-excision repair"/>
    <property type="evidence" value="ECO:0007669"/>
    <property type="project" value="InterPro"/>
</dbReference>
<accession>A0A1I0QUR9</accession>
<reference evidence="3" key="1">
    <citation type="submission" date="2016-10" db="EMBL/GenBank/DDBJ databases">
        <authorList>
            <person name="Varghese N."/>
            <person name="Submissions S."/>
        </authorList>
    </citation>
    <scope>NUCLEOTIDE SEQUENCE [LARGE SCALE GENOMIC DNA]</scope>
    <source>
        <strain evidence="3">CGMCC 1.12402</strain>
    </source>
</reference>
<dbReference type="EMBL" id="FOIR01000002">
    <property type="protein sequence ID" value="SEW31302.1"/>
    <property type="molecule type" value="Genomic_DNA"/>
</dbReference>
<dbReference type="AlphaFoldDB" id="A0A1I0QUR9"/>
<evidence type="ECO:0000256" key="1">
    <source>
        <dbReference type="PIRSR" id="PIRSR605019-1"/>
    </source>
</evidence>
<name>A0A1I0QUR9_9BACT</name>